<keyword evidence="2" id="KW-1133">Transmembrane helix</keyword>
<keyword evidence="4" id="KW-1185">Reference proteome</keyword>
<sequence length="98" mass="10437">MSRPGWPEGAFALGAHLASWKAGVAALALLVAVFGYRLLAERARRETLRVTYREAPGGTVVVQEEGPGGPAMWVRIGDGQRPEPPGGARRAALPPRRP</sequence>
<comment type="caution">
    <text evidence="3">The sequence shown here is derived from an EMBL/GenBank/DDBJ whole genome shotgun (WGS) entry which is preliminary data.</text>
</comment>
<name>A0ABP7X2S0_9ACTN</name>
<feature type="transmembrane region" description="Helical" evidence="2">
    <location>
        <begin position="20"/>
        <end position="39"/>
    </location>
</feature>
<feature type="compositionally biased region" description="Low complexity" evidence="1">
    <location>
        <begin position="86"/>
        <end position="98"/>
    </location>
</feature>
<evidence type="ECO:0000313" key="4">
    <source>
        <dbReference type="Proteomes" id="UP001500683"/>
    </source>
</evidence>
<evidence type="ECO:0000256" key="1">
    <source>
        <dbReference type="SAM" id="MobiDB-lite"/>
    </source>
</evidence>
<keyword evidence="2" id="KW-0472">Membrane</keyword>
<protein>
    <submittedName>
        <fullName evidence="3">Uncharacterized protein</fullName>
    </submittedName>
</protein>
<proteinExistence type="predicted"/>
<organism evidence="3 4">
    <name type="scientific">Actinomadura miaoliensis</name>
    <dbReference type="NCBI Taxonomy" id="430685"/>
    <lineage>
        <taxon>Bacteria</taxon>
        <taxon>Bacillati</taxon>
        <taxon>Actinomycetota</taxon>
        <taxon>Actinomycetes</taxon>
        <taxon>Streptosporangiales</taxon>
        <taxon>Thermomonosporaceae</taxon>
        <taxon>Actinomadura</taxon>
    </lineage>
</organism>
<dbReference type="Proteomes" id="UP001500683">
    <property type="component" value="Unassembled WGS sequence"/>
</dbReference>
<evidence type="ECO:0000313" key="3">
    <source>
        <dbReference type="EMBL" id="GAA4103260.1"/>
    </source>
</evidence>
<accession>A0ABP7X2S0</accession>
<evidence type="ECO:0000256" key="2">
    <source>
        <dbReference type="SAM" id="Phobius"/>
    </source>
</evidence>
<feature type="region of interest" description="Disordered" evidence="1">
    <location>
        <begin position="61"/>
        <end position="98"/>
    </location>
</feature>
<keyword evidence="2" id="KW-0812">Transmembrane</keyword>
<reference evidence="4" key="1">
    <citation type="journal article" date="2019" name="Int. J. Syst. Evol. Microbiol.">
        <title>The Global Catalogue of Microorganisms (GCM) 10K type strain sequencing project: providing services to taxonomists for standard genome sequencing and annotation.</title>
        <authorList>
            <consortium name="The Broad Institute Genomics Platform"/>
            <consortium name="The Broad Institute Genome Sequencing Center for Infectious Disease"/>
            <person name="Wu L."/>
            <person name="Ma J."/>
        </authorList>
    </citation>
    <scope>NUCLEOTIDE SEQUENCE [LARGE SCALE GENOMIC DNA]</scope>
    <source>
        <strain evidence="4">JCM 16702</strain>
    </source>
</reference>
<dbReference type="EMBL" id="BAAAZG010000070">
    <property type="protein sequence ID" value="GAA4103260.1"/>
    <property type="molecule type" value="Genomic_DNA"/>
</dbReference>
<gene>
    <name evidence="3" type="ORF">GCM10022214_81940</name>
</gene>